<dbReference type="InterPro" id="IPR027417">
    <property type="entry name" value="P-loop_NTPase"/>
</dbReference>
<proteinExistence type="predicted"/>
<organism evidence="2 3">
    <name type="scientific">Nocardioides humi</name>
    <dbReference type="NCBI Taxonomy" id="449461"/>
    <lineage>
        <taxon>Bacteria</taxon>
        <taxon>Bacillati</taxon>
        <taxon>Actinomycetota</taxon>
        <taxon>Actinomycetes</taxon>
        <taxon>Propionibacteriales</taxon>
        <taxon>Nocardioidaceae</taxon>
        <taxon>Nocardioides</taxon>
    </lineage>
</organism>
<feature type="transmembrane region" description="Helical" evidence="1">
    <location>
        <begin position="61"/>
        <end position="85"/>
    </location>
</feature>
<keyword evidence="3" id="KW-1185">Reference proteome</keyword>
<keyword evidence="1" id="KW-0472">Membrane</keyword>
<accession>A0ABN2A2R8</accession>
<keyword evidence="1" id="KW-1133">Transmembrane helix</keyword>
<dbReference type="PANTHER" id="PTHR32309:SF13">
    <property type="entry name" value="FERRIC ENTEROBACTIN TRANSPORT PROTEIN FEPE"/>
    <property type="match status" value="1"/>
</dbReference>
<protein>
    <recommendedName>
        <fullName evidence="4">Chain length determinant protein</fullName>
    </recommendedName>
</protein>
<name>A0ABN2A2R8_9ACTN</name>
<reference evidence="2 3" key="1">
    <citation type="journal article" date="2019" name="Int. J. Syst. Evol. Microbiol.">
        <title>The Global Catalogue of Microorganisms (GCM) 10K type strain sequencing project: providing services to taxonomists for standard genome sequencing and annotation.</title>
        <authorList>
            <consortium name="The Broad Institute Genomics Platform"/>
            <consortium name="The Broad Institute Genome Sequencing Center for Infectious Disease"/>
            <person name="Wu L."/>
            <person name="Ma J."/>
        </authorList>
    </citation>
    <scope>NUCLEOTIDE SEQUENCE [LARGE SCALE GENOMIC DNA]</scope>
    <source>
        <strain evidence="2 3">JCM 14942</strain>
    </source>
</reference>
<dbReference type="InterPro" id="IPR050445">
    <property type="entry name" value="Bact_polysacc_biosynth/exp"/>
</dbReference>
<keyword evidence="1" id="KW-0812">Transmembrane</keyword>
<gene>
    <name evidence="2" type="ORF">GCM10009788_13160</name>
</gene>
<dbReference type="PANTHER" id="PTHR32309">
    <property type="entry name" value="TYROSINE-PROTEIN KINASE"/>
    <property type="match status" value="1"/>
</dbReference>
<sequence>MGQRRIAWIRGRTPAARSHSGALAALPTLDGATRPPSRRRLAITPLWNRSRRRPPTDPGFVTPRLVLAAVLTAALCAGAAVAWALHREDEHVATAVIMLHPLEGNAYSPGGRGDDLVNLATEAQVLRSDAVARAVLTELGLDGEPADLLATVSVSVPPNTQLLEITTRGPDDSTAVERASAFADVYLRFRRSRTESAIFERTSRLDELVGLREGERNAALARLDKLAPDAPKRTLIEQQVQEVVVQISSLRAQLAAAQAVSLDPGQLVTPGKVDRGGPWADPMRAGPAAGVLGLLLVLAVAVVRAGRPVPDVVRGLEDLADGGPAPLGVLRTPVRADDDVIAHVRSAVLAVGSDRPAVVTVAAAGREDEAASFAALVDSLARARFEVIAVDLTRDDDAAAMAELVQLRAVVDDVLLEDGDFRSRLVPSDDPAGEPSDEPGVDLADLVASAEMQRSLAQLAKHADVVVVGSPGFATAVGRGLLAASSAVVVELRPRACTLPEIDVLLTEAERSGTEVVGFVEVRP</sequence>
<dbReference type="Proteomes" id="UP001500842">
    <property type="component" value="Unassembled WGS sequence"/>
</dbReference>
<dbReference type="Gene3D" id="3.40.50.300">
    <property type="entry name" value="P-loop containing nucleotide triphosphate hydrolases"/>
    <property type="match status" value="1"/>
</dbReference>
<evidence type="ECO:0000256" key="1">
    <source>
        <dbReference type="SAM" id="Phobius"/>
    </source>
</evidence>
<evidence type="ECO:0000313" key="3">
    <source>
        <dbReference type="Proteomes" id="UP001500842"/>
    </source>
</evidence>
<evidence type="ECO:0008006" key="4">
    <source>
        <dbReference type="Google" id="ProtNLM"/>
    </source>
</evidence>
<dbReference type="EMBL" id="BAAAOR010000009">
    <property type="protein sequence ID" value="GAA1510142.1"/>
    <property type="molecule type" value="Genomic_DNA"/>
</dbReference>
<comment type="caution">
    <text evidence="2">The sequence shown here is derived from an EMBL/GenBank/DDBJ whole genome shotgun (WGS) entry which is preliminary data.</text>
</comment>
<evidence type="ECO:0000313" key="2">
    <source>
        <dbReference type="EMBL" id="GAA1510142.1"/>
    </source>
</evidence>